<protein>
    <submittedName>
        <fullName evidence="2">ESX-1 secretion-associated protein</fullName>
    </submittedName>
</protein>
<feature type="region of interest" description="Disordered" evidence="1">
    <location>
        <begin position="1"/>
        <end position="21"/>
    </location>
</feature>
<dbReference type="Pfam" id="PF10824">
    <property type="entry name" value="T7SS_ESX_EspC"/>
    <property type="match status" value="1"/>
</dbReference>
<sequence length="105" mass="10814">MSGELRVTTSHVRELGERQGTAAQQIEAAGAAAQGVGMSMMGNHGVVCLTSNMAVTMAEQARAAAAAKMNLVSTGLSEKLGIAATLYDRADAQGAGKLDKEMHPR</sequence>
<proteinExistence type="predicted"/>
<gene>
    <name evidence="2" type="ORF">FR943_02545</name>
</gene>
<accession>A0ABS6KGP7</accession>
<dbReference type="InterPro" id="IPR022536">
    <property type="entry name" value="EspC"/>
</dbReference>
<name>A0ABS6KGP7_9MYCO</name>
<reference evidence="2 3" key="1">
    <citation type="journal article" date="2021" name="Sci. Rep.">
        <title>Phenotypic and genomic hallmarks of a novel, potentially pathogenic rapidly growing Mycobacterium species related to the Mycobacterium fortuitum complex.</title>
        <authorList>
            <person name="Gharbi R."/>
            <person name="Khanna V."/>
            <person name="Frigui W."/>
            <person name="Mhenni B."/>
            <person name="Brosch R."/>
            <person name="Mardassi H."/>
        </authorList>
    </citation>
    <scope>NUCLEOTIDE SEQUENCE [LARGE SCALE GENOMIC DNA]</scope>
    <source>
        <strain evidence="2 3">TNTM28</strain>
    </source>
</reference>
<dbReference type="EMBL" id="VOMB01000002">
    <property type="protein sequence ID" value="MBU9762733.1"/>
    <property type="molecule type" value="Genomic_DNA"/>
</dbReference>
<dbReference type="RefSeq" id="WP_217154693.1">
    <property type="nucleotide sequence ID" value="NZ_VOMB01000002.1"/>
</dbReference>
<evidence type="ECO:0000313" key="2">
    <source>
        <dbReference type="EMBL" id="MBU9762733.1"/>
    </source>
</evidence>
<evidence type="ECO:0000313" key="3">
    <source>
        <dbReference type="Proteomes" id="UP000812982"/>
    </source>
</evidence>
<dbReference type="Proteomes" id="UP000812982">
    <property type="component" value="Unassembled WGS sequence"/>
</dbReference>
<organism evidence="2 3">
    <name type="scientific">[Mycobacterium] fortunisiensis</name>
    <dbReference type="NCBI Taxonomy" id="2600579"/>
    <lineage>
        <taxon>Bacteria</taxon>
        <taxon>Bacillati</taxon>
        <taxon>Actinomycetota</taxon>
        <taxon>Actinomycetes</taxon>
        <taxon>Mycobacteriales</taxon>
        <taxon>Mycobacteriaceae</taxon>
        <taxon>Mycolicibacterium</taxon>
    </lineage>
</organism>
<keyword evidence="3" id="KW-1185">Reference proteome</keyword>
<comment type="caution">
    <text evidence="2">The sequence shown here is derived from an EMBL/GenBank/DDBJ whole genome shotgun (WGS) entry which is preliminary data.</text>
</comment>
<evidence type="ECO:0000256" key="1">
    <source>
        <dbReference type="SAM" id="MobiDB-lite"/>
    </source>
</evidence>